<keyword evidence="3" id="KW-0862">Zinc</keyword>
<dbReference type="InterPro" id="IPR001138">
    <property type="entry name" value="Zn2Cys6_DnaBD"/>
</dbReference>
<organism evidence="10 11">
    <name type="scientific">Sporothrix bragantina</name>
    <dbReference type="NCBI Taxonomy" id="671064"/>
    <lineage>
        <taxon>Eukaryota</taxon>
        <taxon>Fungi</taxon>
        <taxon>Dikarya</taxon>
        <taxon>Ascomycota</taxon>
        <taxon>Pezizomycotina</taxon>
        <taxon>Sordariomycetes</taxon>
        <taxon>Sordariomycetidae</taxon>
        <taxon>Ophiostomatales</taxon>
        <taxon>Ophiostomataceae</taxon>
        <taxon>Sporothrix</taxon>
    </lineage>
</organism>
<dbReference type="Pfam" id="PF00172">
    <property type="entry name" value="Zn_clus"/>
    <property type="match status" value="1"/>
</dbReference>
<feature type="region of interest" description="Disordered" evidence="8">
    <location>
        <begin position="148"/>
        <end position="180"/>
    </location>
</feature>
<keyword evidence="5" id="KW-0238">DNA-binding</keyword>
<feature type="compositionally biased region" description="Basic residues" evidence="8">
    <location>
        <begin position="1"/>
        <end position="10"/>
    </location>
</feature>
<dbReference type="PROSITE" id="PS00463">
    <property type="entry name" value="ZN2_CY6_FUNGAL_1"/>
    <property type="match status" value="1"/>
</dbReference>
<dbReference type="CDD" id="cd00067">
    <property type="entry name" value="GAL4"/>
    <property type="match status" value="1"/>
</dbReference>
<dbReference type="SMART" id="SM00906">
    <property type="entry name" value="Fungal_trans"/>
    <property type="match status" value="1"/>
</dbReference>
<keyword evidence="4" id="KW-0805">Transcription regulation</keyword>
<keyword evidence="11" id="KW-1185">Reference proteome</keyword>
<feature type="compositionally biased region" description="Basic and acidic residues" evidence="8">
    <location>
        <begin position="670"/>
        <end position="682"/>
    </location>
</feature>
<evidence type="ECO:0000256" key="2">
    <source>
        <dbReference type="ARBA" id="ARBA00022723"/>
    </source>
</evidence>
<gene>
    <name evidence="10" type="primary">STB5_1</name>
    <name evidence="10" type="ORF">SBRCBS47491_004699</name>
</gene>
<evidence type="ECO:0000256" key="1">
    <source>
        <dbReference type="ARBA" id="ARBA00004123"/>
    </source>
</evidence>
<evidence type="ECO:0000256" key="6">
    <source>
        <dbReference type="ARBA" id="ARBA00023163"/>
    </source>
</evidence>
<dbReference type="PANTHER" id="PTHR47782">
    <property type="entry name" value="ZN(II)2CYS6 TRANSCRIPTION FACTOR (EUROFUNG)-RELATED"/>
    <property type="match status" value="1"/>
</dbReference>
<dbReference type="InterPro" id="IPR036864">
    <property type="entry name" value="Zn2-C6_fun-type_DNA-bd_sf"/>
</dbReference>
<feature type="compositionally biased region" description="Polar residues" evidence="8">
    <location>
        <begin position="155"/>
        <end position="165"/>
    </location>
</feature>
<comment type="caution">
    <text evidence="10">The sequence shown here is derived from an EMBL/GenBank/DDBJ whole genome shotgun (WGS) entry which is preliminary data.</text>
</comment>
<feature type="region of interest" description="Disordered" evidence="8">
    <location>
        <begin position="670"/>
        <end position="692"/>
    </location>
</feature>
<dbReference type="EMBL" id="CAWUHC010000036">
    <property type="protein sequence ID" value="CAK7221936.1"/>
    <property type="molecule type" value="Genomic_DNA"/>
</dbReference>
<dbReference type="SUPFAM" id="SSF57701">
    <property type="entry name" value="Zn2/Cys6 DNA-binding domain"/>
    <property type="match status" value="1"/>
</dbReference>
<keyword evidence="6" id="KW-0804">Transcription</keyword>
<dbReference type="PROSITE" id="PS50048">
    <property type="entry name" value="ZN2_CY6_FUNGAL_2"/>
    <property type="match status" value="1"/>
</dbReference>
<name>A0ABP0BQZ5_9PEZI</name>
<evidence type="ECO:0000256" key="7">
    <source>
        <dbReference type="ARBA" id="ARBA00023242"/>
    </source>
</evidence>
<dbReference type="CDD" id="cd12148">
    <property type="entry name" value="fungal_TF_MHR"/>
    <property type="match status" value="1"/>
</dbReference>
<sequence length="723" mass="78696">MNSSVHRFRVQRASQFDGSEAESSRRGSSPDLTPRRRRPAIPACDRCRRFKKKCSRTFPSCTLCAATGHGCSLATAASSNDAQVHHLRARIAWLSQHVNASRPAGQAPVESVPTGANLPTSQTNTPAVLSPNSTSPSAVAFPARHAEVQHVETRPQASHVSTQRAPPTHSPTSPLSPLPPDGLAQRLVDAYFRNVNRAYPFVDRARVLHDLETAADDAASPSSPSSPNAPSGANATLLYLIMAIGCTTLQRAGQIAPDVAGKFHVDYAAIVQECFGFGHAEALVSVQILVLLALYSLFDPDSASAWSIGSIVGVVARQAILLGLSRRLPLEAPSTQQGPAVELRYRLFWSIYILDRMMAASLGLPVAMVDDNMDVPLPSLTIDEFAAPSIPERARAASVLQTSRHVIQLRQLEDRILREVHTRKHADVRSLAATDRAAVLSGLRGGIEDWYASGCLLAPLDLDTEAVPDNVPIHSSMTWLSARYYHLLLLLYYPSSFSRYSGGSNPTSVISRPELQRFAQKHLQATATLHQQRQLPLNRITLCRLLPVGLVLMHCFLAEADSGHPFGAADAIAILVSIAESFPAAWTQAQQAAHILRRFQAVAAANMATDDRSLLYDPSYFVRQTAPYSLAGTSTRALMQPLLAAMGTLMQETLGRTSFYLFTELEERSDKLDRDRERETPVRHQPQQPLSLPQVVPSVQSVNSVQSVLAANNAGWGLELDFL</sequence>
<dbReference type="Pfam" id="PF04082">
    <property type="entry name" value="Fungal_trans"/>
    <property type="match status" value="1"/>
</dbReference>
<evidence type="ECO:0000256" key="5">
    <source>
        <dbReference type="ARBA" id="ARBA00023125"/>
    </source>
</evidence>
<protein>
    <submittedName>
        <fullName evidence="10">Rac GTPase-activating protein BCR/ABR</fullName>
    </submittedName>
</protein>
<keyword evidence="2" id="KW-0479">Metal-binding</keyword>
<dbReference type="PANTHER" id="PTHR47782:SF7">
    <property type="entry name" value="PROTEIN STB5"/>
    <property type="match status" value="1"/>
</dbReference>
<feature type="domain" description="Zn(2)-C6 fungal-type" evidence="9">
    <location>
        <begin position="43"/>
        <end position="73"/>
    </location>
</feature>
<accession>A0ABP0BQZ5</accession>
<evidence type="ECO:0000313" key="10">
    <source>
        <dbReference type="EMBL" id="CAK7221936.1"/>
    </source>
</evidence>
<dbReference type="Gene3D" id="4.10.240.10">
    <property type="entry name" value="Zn(2)-C6 fungal-type DNA-binding domain"/>
    <property type="match status" value="1"/>
</dbReference>
<evidence type="ECO:0000313" key="11">
    <source>
        <dbReference type="Proteomes" id="UP001642406"/>
    </source>
</evidence>
<evidence type="ECO:0000256" key="4">
    <source>
        <dbReference type="ARBA" id="ARBA00023015"/>
    </source>
</evidence>
<reference evidence="10 11" key="1">
    <citation type="submission" date="2024-01" db="EMBL/GenBank/DDBJ databases">
        <authorList>
            <person name="Allen C."/>
            <person name="Tagirdzhanova G."/>
        </authorList>
    </citation>
    <scope>NUCLEOTIDE SEQUENCE [LARGE SCALE GENOMIC DNA]</scope>
</reference>
<evidence type="ECO:0000259" key="9">
    <source>
        <dbReference type="PROSITE" id="PS50048"/>
    </source>
</evidence>
<evidence type="ECO:0000256" key="3">
    <source>
        <dbReference type="ARBA" id="ARBA00022833"/>
    </source>
</evidence>
<proteinExistence type="predicted"/>
<dbReference type="InterPro" id="IPR052202">
    <property type="entry name" value="Yeast_MetPath_Reg"/>
</dbReference>
<dbReference type="Proteomes" id="UP001642406">
    <property type="component" value="Unassembled WGS sequence"/>
</dbReference>
<feature type="region of interest" description="Disordered" evidence="8">
    <location>
        <begin position="1"/>
        <end position="38"/>
    </location>
</feature>
<dbReference type="InterPro" id="IPR007219">
    <property type="entry name" value="XnlR_reg_dom"/>
</dbReference>
<dbReference type="SMART" id="SM00066">
    <property type="entry name" value="GAL4"/>
    <property type="match status" value="1"/>
</dbReference>
<keyword evidence="7" id="KW-0539">Nucleus</keyword>
<evidence type="ECO:0000256" key="8">
    <source>
        <dbReference type="SAM" id="MobiDB-lite"/>
    </source>
</evidence>
<comment type="subcellular location">
    <subcellularLocation>
        <location evidence="1">Nucleus</location>
    </subcellularLocation>
</comment>